<evidence type="ECO:0000256" key="1">
    <source>
        <dbReference type="ARBA" id="ARBA00010923"/>
    </source>
</evidence>
<evidence type="ECO:0000256" key="3">
    <source>
        <dbReference type="ARBA" id="ARBA00023125"/>
    </source>
</evidence>
<dbReference type="PANTHER" id="PTHR30408">
    <property type="entry name" value="TYPE-1 RESTRICTION ENZYME ECOKI SPECIFICITY PROTEIN"/>
    <property type="match status" value="1"/>
</dbReference>
<dbReference type="GO" id="GO:0004519">
    <property type="term" value="F:endonuclease activity"/>
    <property type="evidence" value="ECO:0007669"/>
    <property type="project" value="UniProtKB-KW"/>
</dbReference>
<dbReference type="Gene3D" id="3.90.220.20">
    <property type="entry name" value="DNA methylase specificity domains"/>
    <property type="match status" value="2"/>
</dbReference>
<dbReference type="RefSeq" id="WP_138082504.1">
    <property type="nucleotide sequence ID" value="NZ_VAJM01000021.1"/>
</dbReference>
<dbReference type="GO" id="GO:0003677">
    <property type="term" value="F:DNA binding"/>
    <property type="evidence" value="ECO:0007669"/>
    <property type="project" value="UniProtKB-KW"/>
</dbReference>
<dbReference type="Pfam" id="PF01420">
    <property type="entry name" value="Methylase_S"/>
    <property type="match status" value="1"/>
</dbReference>
<name>A0A5R8WHB1_9BACT</name>
<dbReference type="OrthoDB" id="667970at2"/>
<keyword evidence="6" id="KW-0378">Hydrolase</keyword>
<evidence type="ECO:0000313" key="7">
    <source>
        <dbReference type="Proteomes" id="UP000305517"/>
    </source>
</evidence>
<keyword evidence="7" id="KW-1185">Reference proteome</keyword>
<evidence type="ECO:0000256" key="2">
    <source>
        <dbReference type="ARBA" id="ARBA00022747"/>
    </source>
</evidence>
<evidence type="ECO:0000256" key="4">
    <source>
        <dbReference type="SAM" id="Coils"/>
    </source>
</evidence>
<dbReference type="InterPro" id="IPR000055">
    <property type="entry name" value="Restrct_endonuc_typeI_TRD"/>
</dbReference>
<feature type="domain" description="Type I restriction modification DNA specificity" evidence="5">
    <location>
        <begin position="8"/>
        <end position="187"/>
    </location>
</feature>
<dbReference type="PANTHER" id="PTHR30408:SF12">
    <property type="entry name" value="TYPE I RESTRICTION ENZYME MJAVIII SPECIFICITY SUBUNIT"/>
    <property type="match status" value="1"/>
</dbReference>
<keyword evidence="2" id="KW-0680">Restriction system</keyword>
<dbReference type="InterPro" id="IPR044946">
    <property type="entry name" value="Restrct_endonuc_typeI_TRD_sf"/>
</dbReference>
<organism evidence="6 7">
    <name type="scientific">Hymenobacter jeollabukensis</name>
    <dbReference type="NCBI Taxonomy" id="2025313"/>
    <lineage>
        <taxon>Bacteria</taxon>
        <taxon>Pseudomonadati</taxon>
        <taxon>Bacteroidota</taxon>
        <taxon>Cytophagia</taxon>
        <taxon>Cytophagales</taxon>
        <taxon>Hymenobacteraceae</taxon>
        <taxon>Hymenobacter</taxon>
    </lineage>
</organism>
<sequence>MNNTQQLPTGWVMKPLGELGKWYGGGTPSKDKAAYWTEGTIPWVSPKDMRHLWVSDAEDHITEEAIANSATNLIPAGSLLVVTRSGILRRLIPVAVNTVPVAINQDMKCLRLDQGHDLHYVLFCLRGFNQSLLQYAAKVGTTVESLEFSSLKSYKIPLPPLPEQRSIAAVLVTWDEAIQIQTKLLTTLRVQQRALRQQLLTGAKRLPGFADEWKKHKLSALLREVKRPVSWNDDETYELLSIKRRSGGVFYRESLKGSEIKTKNLRTAKAGDFLISKMQVVHGASGLVRAEHDGRKISGSYLALVAKDSGKLDINFFDFYSQLPAFYRLCYVSSYGVHIEKMTFDFNDFLRHSIFIPSLPEQQAIAAVLNTAAEEIRLREDELKALREQKRGLMQQLLTGQLRVSDISA</sequence>
<protein>
    <submittedName>
        <fullName evidence="6">Restriction endonuclease subunit S</fullName>
    </submittedName>
</protein>
<keyword evidence="6" id="KW-0540">Nuclease</keyword>
<comment type="caution">
    <text evidence="6">The sequence shown here is derived from an EMBL/GenBank/DDBJ whole genome shotgun (WGS) entry which is preliminary data.</text>
</comment>
<reference evidence="6 7" key="1">
    <citation type="submission" date="2019-05" db="EMBL/GenBank/DDBJ databases">
        <title>Hymenobacter edaphi sp. nov., isolated from abandoned arsenic-contaminated farmland soil.</title>
        <authorList>
            <person name="Nie L."/>
        </authorList>
    </citation>
    <scope>NUCLEOTIDE SEQUENCE [LARGE SCALE GENOMIC DNA]</scope>
    <source>
        <strain evidence="6 7">1-3-3-8</strain>
    </source>
</reference>
<dbReference type="CDD" id="cd17249">
    <property type="entry name" value="RMtype1_S_EcoR124I-TRD2-CR2_like"/>
    <property type="match status" value="1"/>
</dbReference>
<dbReference type="AlphaFoldDB" id="A0A5R8WHB1"/>
<accession>A0A5R8WHB1</accession>
<proteinExistence type="inferred from homology"/>
<dbReference type="InterPro" id="IPR052021">
    <property type="entry name" value="Type-I_RS_S_subunit"/>
</dbReference>
<evidence type="ECO:0000259" key="5">
    <source>
        <dbReference type="Pfam" id="PF01420"/>
    </source>
</evidence>
<gene>
    <name evidence="6" type="ORF">FDY95_25510</name>
</gene>
<dbReference type="EMBL" id="VAJM01000021">
    <property type="protein sequence ID" value="TLM87856.1"/>
    <property type="molecule type" value="Genomic_DNA"/>
</dbReference>
<evidence type="ECO:0000313" key="6">
    <source>
        <dbReference type="EMBL" id="TLM87856.1"/>
    </source>
</evidence>
<dbReference type="SUPFAM" id="SSF116734">
    <property type="entry name" value="DNA methylase specificity domain"/>
    <property type="match status" value="2"/>
</dbReference>
<dbReference type="Gene3D" id="1.10.287.1120">
    <property type="entry name" value="Bipartite methylase S protein"/>
    <property type="match status" value="1"/>
</dbReference>
<dbReference type="Proteomes" id="UP000305517">
    <property type="component" value="Unassembled WGS sequence"/>
</dbReference>
<keyword evidence="4" id="KW-0175">Coiled coil</keyword>
<keyword evidence="6" id="KW-0255">Endonuclease</keyword>
<feature type="coiled-coil region" evidence="4">
    <location>
        <begin position="369"/>
        <end position="396"/>
    </location>
</feature>
<keyword evidence="3" id="KW-0238">DNA-binding</keyword>
<comment type="similarity">
    <text evidence="1">Belongs to the type-I restriction system S methylase family.</text>
</comment>
<dbReference type="GO" id="GO:0009307">
    <property type="term" value="P:DNA restriction-modification system"/>
    <property type="evidence" value="ECO:0007669"/>
    <property type="project" value="UniProtKB-KW"/>
</dbReference>